<dbReference type="AlphaFoldDB" id="A0A0N4ULL2"/>
<evidence type="ECO:0000313" key="4">
    <source>
        <dbReference type="WBParaSite" id="DME_0000869001-mRNA-1"/>
    </source>
</evidence>
<gene>
    <name evidence="1" type="ORF">DME_LOCUS2605</name>
</gene>
<evidence type="ECO:0000313" key="1">
    <source>
        <dbReference type="EMBL" id="VDN52632.1"/>
    </source>
</evidence>
<name>A0A0N4ULL2_DRAME</name>
<evidence type="ECO:0000313" key="2">
    <source>
        <dbReference type="Proteomes" id="UP000038040"/>
    </source>
</evidence>
<dbReference type="EMBL" id="UYYG01000069">
    <property type="protein sequence ID" value="VDN52632.1"/>
    <property type="molecule type" value="Genomic_DNA"/>
</dbReference>
<dbReference type="WBParaSite" id="DME_0000869001-mRNA-1">
    <property type="protein sequence ID" value="DME_0000869001-mRNA-1"/>
    <property type="gene ID" value="DME_0000869001"/>
</dbReference>
<dbReference type="Proteomes" id="UP000274756">
    <property type="component" value="Unassembled WGS sequence"/>
</dbReference>
<protein>
    <submittedName>
        <fullName evidence="4">Reverse transcriptase</fullName>
    </submittedName>
</protein>
<keyword evidence="3" id="KW-1185">Reference proteome</keyword>
<reference evidence="4" key="1">
    <citation type="submission" date="2017-02" db="UniProtKB">
        <authorList>
            <consortium name="WormBaseParasite"/>
        </authorList>
    </citation>
    <scope>IDENTIFICATION</scope>
</reference>
<dbReference type="Proteomes" id="UP000038040">
    <property type="component" value="Unplaced"/>
</dbReference>
<sequence length="106" mass="11877">MDTACRHSKSVQIQSRASYLEYLDVVLFANSHDEMQVMLNKCQQLQQELDSGASSSLVGERSPSSTIGVDAYFVTCNGWCQKRGRPVKNWADTSEKNFERIDGPSI</sequence>
<accession>A0A0N4ULL2</accession>
<proteinExistence type="predicted"/>
<reference evidence="1 3" key="2">
    <citation type="submission" date="2018-11" db="EMBL/GenBank/DDBJ databases">
        <authorList>
            <consortium name="Pathogen Informatics"/>
        </authorList>
    </citation>
    <scope>NUCLEOTIDE SEQUENCE [LARGE SCALE GENOMIC DNA]</scope>
</reference>
<organism evidence="2 4">
    <name type="scientific">Dracunculus medinensis</name>
    <name type="common">Guinea worm</name>
    <dbReference type="NCBI Taxonomy" id="318479"/>
    <lineage>
        <taxon>Eukaryota</taxon>
        <taxon>Metazoa</taxon>
        <taxon>Ecdysozoa</taxon>
        <taxon>Nematoda</taxon>
        <taxon>Chromadorea</taxon>
        <taxon>Rhabditida</taxon>
        <taxon>Spirurina</taxon>
        <taxon>Dracunculoidea</taxon>
        <taxon>Dracunculidae</taxon>
        <taxon>Dracunculus</taxon>
    </lineage>
</organism>
<evidence type="ECO:0000313" key="3">
    <source>
        <dbReference type="Proteomes" id="UP000274756"/>
    </source>
</evidence>